<dbReference type="EMBL" id="AZAC01000035">
    <property type="protein sequence ID" value="KIX11997.1"/>
    <property type="molecule type" value="Genomic_DNA"/>
</dbReference>
<comment type="caution">
    <text evidence="7">The sequence shown here is derived from an EMBL/GenBank/DDBJ whole genome shotgun (WGS) entry which is preliminary data.</text>
</comment>
<keyword evidence="8" id="KW-1185">Reference proteome</keyword>
<sequence>MAVQKVFIVGGGTMGRGIAQVCAQNGISVVLCDLEQKVLDEAKKQISWSAGKLIEKGKVRGQLDEVMGLIEFGTSLDKAADAEMIIEVVFENLEVKGKVLGQIGEVASKDALVASNTSAIPITDLAAFVPNPSRVLGLHFFNPVPMMAAVEVIKGKQTSQEALSLAREFVESMGKEPIMVMRDCPGFVINRINLPSSMEAMRVVEEGVASVEDIDKGVKLALGRRMGIFETGDIVGLDVTLGSLSAVYEETKDPRWHPPMILRRKVKAGQLGKKTGTGWYRYDNEGKRLGPADE</sequence>
<dbReference type="GO" id="GO:0006635">
    <property type="term" value="P:fatty acid beta-oxidation"/>
    <property type="evidence" value="ECO:0007669"/>
    <property type="project" value="TreeGrafter"/>
</dbReference>
<dbReference type="InterPro" id="IPR013328">
    <property type="entry name" value="6PGD_dom2"/>
</dbReference>
<dbReference type="PANTHER" id="PTHR48075:SF5">
    <property type="entry name" value="3-HYDROXYBUTYRYL-COA DEHYDROGENASE"/>
    <property type="match status" value="1"/>
</dbReference>
<dbReference type="GO" id="GO:0008691">
    <property type="term" value="F:3-hydroxybutyryl-CoA dehydrogenase activity"/>
    <property type="evidence" value="ECO:0007669"/>
    <property type="project" value="UniProtKB-EC"/>
</dbReference>
<evidence type="ECO:0000313" key="8">
    <source>
        <dbReference type="Proteomes" id="UP000032233"/>
    </source>
</evidence>
<keyword evidence="1 7" id="KW-0560">Oxidoreductase</keyword>
<feature type="domain" description="3-hydroxyacyl-CoA dehydrogenase NAD binding" evidence="6">
    <location>
        <begin position="5"/>
        <end position="184"/>
    </location>
</feature>
<dbReference type="RefSeq" id="WP_044351161.1">
    <property type="nucleotide sequence ID" value="NZ_AZAC01000035.1"/>
</dbReference>
<organism evidence="7 8">
    <name type="scientific">Dethiosulfatarculus sandiegensis</name>
    <dbReference type="NCBI Taxonomy" id="1429043"/>
    <lineage>
        <taxon>Bacteria</taxon>
        <taxon>Pseudomonadati</taxon>
        <taxon>Thermodesulfobacteriota</taxon>
        <taxon>Desulfarculia</taxon>
        <taxon>Desulfarculales</taxon>
        <taxon>Desulfarculaceae</taxon>
        <taxon>Dethiosulfatarculus</taxon>
    </lineage>
</organism>
<gene>
    <name evidence="7" type="ORF">X474_21080</name>
</gene>
<dbReference type="InterPro" id="IPR008927">
    <property type="entry name" value="6-PGluconate_DH-like_C_sf"/>
</dbReference>
<proteinExistence type="predicted"/>
<feature type="binding site" evidence="3">
    <location>
        <position position="33"/>
    </location>
    <ligand>
        <name>NAD(+)</name>
        <dbReference type="ChEBI" id="CHEBI:57540"/>
    </ligand>
</feature>
<dbReference type="Gene3D" id="3.40.50.720">
    <property type="entry name" value="NAD(P)-binding Rossmann-like Domain"/>
    <property type="match status" value="1"/>
</dbReference>
<reference evidence="7 8" key="1">
    <citation type="submission" date="2013-11" db="EMBL/GenBank/DDBJ databases">
        <title>Metagenomic analysis of a methanogenic consortium involved in long chain n-alkane degradation.</title>
        <authorList>
            <person name="Davidova I.A."/>
            <person name="Callaghan A.V."/>
            <person name="Wawrik B."/>
            <person name="Pruitt S."/>
            <person name="Marks C."/>
            <person name="Duncan K.E."/>
            <person name="Suflita J.M."/>
        </authorList>
    </citation>
    <scope>NUCLEOTIDE SEQUENCE [LARGE SCALE GENOMIC DNA]</scope>
    <source>
        <strain evidence="7 8">SPR</strain>
    </source>
</reference>
<dbReference type="GO" id="GO:0070403">
    <property type="term" value="F:NAD+ binding"/>
    <property type="evidence" value="ECO:0007669"/>
    <property type="project" value="InterPro"/>
</dbReference>
<dbReference type="Pfam" id="PF02737">
    <property type="entry name" value="3HCDH_N"/>
    <property type="match status" value="1"/>
</dbReference>
<feature type="binding site" evidence="3">
    <location>
        <begin position="10"/>
        <end position="15"/>
    </location>
    <ligand>
        <name>NAD(+)</name>
        <dbReference type="ChEBI" id="CHEBI:57540"/>
    </ligand>
</feature>
<feature type="binding site" evidence="4">
    <location>
        <position position="56"/>
    </location>
    <ligand>
        <name>CoA</name>
        <dbReference type="ChEBI" id="CHEBI:57287"/>
    </ligand>
</feature>
<evidence type="ECO:0000259" key="6">
    <source>
        <dbReference type="Pfam" id="PF02737"/>
    </source>
</evidence>
<dbReference type="FunFam" id="3.40.50.720:FF:000009">
    <property type="entry name" value="Fatty oxidation complex, alpha subunit"/>
    <property type="match status" value="1"/>
</dbReference>
<dbReference type="InterPro" id="IPR006108">
    <property type="entry name" value="3HC_DH_C"/>
</dbReference>
<keyword evidence="3" id="KW-0520">NAD</keyword>
<feature type="binding site" evidence="4">
    <location>
        <position position="118"/>
    </location>
    <ligand>
        <name>CoA</name>
        <dbReference type="ChEBI" id="CHEBI:57287"/>
    </ligand>
</feature>
<dbReference type="SUPFAM" id="SSF48179">
    <property type="entry name" value="6-phosphogluconate dehydrogenase C-terminal domain-like"/>
    <property type="match status" value="1"/>
</dbReference>
<dbReference type="Pfam" id="PF00725">
    <property type="entry name" value="3HCDH"/>
    <property type="match status" value="1"/>
</dbReference>
<dbReference type="EC" id="1.1.1.157" evidence="7"/>
<protein>
    <submittedName>
        <fullName evidence="7">3-hydroxybutyryl-CoA dehydrogenase</fullName>
        <ecNumber evidence="7">1.1.1.157</ecNumber>
    </submittedName>
</protein>
<feature type="binding site" evidence="3">
    <location>
        <position position="274"/>
    </location>
    <ligand>
        <name>NAD(+)</name>
        <dbReference type="ChEBI" id="CHEBI:57540"/>
    </ligand>
</feature>
<evidence type="ECO:0000256" key="2">
    <source>
        <dbReference type="PIRSR" id="PIRSR000105-1"/>
    </source>
</evidence>
<accession>A0A0D2GAY2</accession>
<dbReference type="Proteomes" id="UP000032233">
    <property type="component" value="Unassembled WGS sequence"/>
</dbReference>
<evidence type="ECO:0000259" key="5">
    <source>
        <dbReference type="Pfam" id="PF00725"/>
    </source>
</evidence>
<feature type="binding site" evidence="3">
    <location>
        <position position="91"/>
    </location>
    <ligand>
        <name>NAD(+)</name>
        <dbReference type="ChEBI" id="CHEBI:57540"/>
    </ligand>
</feature>
<dbReference type="InterPro" id="IPR006176">
    <property type="entry name" value="3-OHacyl-CoA_DH_NAD-bd"/>
</dbReference>
<dbReference type="InterPro" id="IPR036291">
    <property type="entry name" value="NAD(P)-bd_dom_sf"/>
</dbReference>
<feature type="binding site" evidence="3">
    <location>
        <position position="96"/>
    </location>
    <ligand>
        <name>NAD(+)</name>
        <dbReference type="ChEBI" id="CHEBI:57540"/>
    </ligand>
</feature>
<evidence type="ECO:0000256" key="3">
    <source>
        <dbReference type="PIRSR" id="PIRSR000105-2"/>
    </source>
</evidence>
<dbReference type="OrthoDB" id="9771883at2"/>
<dbReference type="InParanoid" id="A0A0D2GAY2"/>
<dbReference type="AlphaFoldDB" id="A0A0D2GAY2"/>
<evidence type="ECO:0000313" key="7">
    <source>
        <dbReference type="EMBL" id="KIX11997.1"/>
    </source>
</evidence>
<dbReference type="PIRSF" id="PIRSF000105">
    <property type="entry name" value="HCDH"/>
    <property type="match status" value="1"/>
</dbReference>
<feature type="site" description="Important for catalytic activity" evidence="2">
    <location>
        <position position="139"/>
    </location>
</feature>
<evidence type="ECO:0000256" key="1">
    <source>
        <dbReference type="ARBA" id="ARBA00023002"/>
    </source>
</evidence>
<dbReference type="SUPFAM" id="SSF51735">
    <property type="entry name" value="NAD(P)-binding Rossmann-fold domains"/>
    <property type="match status" value="1"/>
</dbReference>
<feature type="domain" description="3-hydroxyacyl-CoA dehydrogenase C-terminal" evidence="5">
    <location>
        <begin position="186"/>
        <end position="282"/>
    </location>
</feature>
<name>A0A0D2GAY2_9BACT</name>
<evidence type="ECO:0000256" key="4">
    <source>
        <dbReference type="PIRSR" id="PIRSR000105-3"/>
    </source>
</evidence>
<dbReference type="PANTHER" id="PTHR48075">
    <property type="entry name" value="3-HYDROXYACYL-COA DEHYDROGENASE FAMILY PROTEIN"/>
    <property type="match status" value="1"/>
</dbReference>
<dbReference type="Gene3D" id="1.10.1040.10">
    <property type="entry name" value="N-(1-d-carboxylethyl)-l-norvaline Dehydrogenase, domain 2"/>
    <property type="match status" value="1"/>
</dbReference>
<feature type="binding site" evidence="4">
    <location>
        <position position="49"/>
    </location>
    <ligand>
        <name>CoA</name>
        <dbReference type="ChEBI" id="CHEBI:57287"/>
    </ligand>
</feature>
<dbReference type="STRING" id="1429043.X474_21080"/>
<dbReference type="InterPro" id="IPR022694">
    <property type="entry name" value="3-OHacyl-CoA_DH"/>
</dbReference>
<feature type="binding site" evidence="3">
    <location>
        <position position="142"/>
    </location>
    <ligand>
        <name>NAD(+)</name>
        <dbReference type="ChEBI" id="CHEBI:57540"/>
    </ligand>
</feature>
<feature type="binding site" evidence="3">
    <location>
        <position position="118"/>
    </location>
    <ligand>
        <name>NAD(+)</name>
        <dbReference type="ChEBI" id="CHEBI:57540"/>
    </ligand>
</feature>